<evidence type="ECO:0000259" key="2">
    <source>
        <dbReference type="PROSITE" id="PS50234"/>
    </source>
</evidence>
<gene>
    <name evidence="3" type="ORF">FVR03_06105</name>
</gene>
<proteinExistence type="predicted"/>
<dbReference type="RefSeq" id="WP_147920851.1">
    <property type="nucleotide sequence ID" value="NZ_VRTY01000016.1"/>
</dbReference>
<dbReference type="OrthoDB" id="5348860at2"/>
<dbReference type="SUPFAM" id="SSF53300">
    <property type="entry name" value="vWA-like"/>
    <property type="match status" value="1"/>
</dbReference>
<evidence type="ECO:0000313" key="3">
    <source>
        <dbReference type="EMBL" id="TXK49663.1"/>
    </source>
</evidence>
<accession>A0A5C8KA05</accession>
<feature type="domain" description="VWFA" evidence="2">
    <location>
        <begin position="36"/>
        <end position="220"/>
    </location>
</feature>
<feature type="chain" id="PRO_5022742975" evidence="1">
    <location>
        <begin position="26"/>
        <end position="465"/>
    </location>
</feature>
<name>A0A5C8KA05_9BACT</name>
<sequence length="465" mass="51552">MMNWRSITALLCLLLLLATGRSVVAQDAAKKQPVTRILFLLDASGSMLAKWEGSDRMEVAKNLLGGLVDSLQQYQNLEVALRVYGHQFGRERNECKDTKLEVPFAANNKLAIQKKLQEIVPKGNTPITYSLEQSANDFPVEKDSRNVIILITDGLESCKGDPCATSLALQRKRIFLRPFVIGIGIAAEQEAQLNCIGQYFNAADVRTFQNVLTEIVLQTLSPTTVSVELLDASGKPTESNVNMTFVNALTGQPEYNFVHYKDASGKADKLDIDALLPYDLVVHTTPPVVAKSLNIRPGRHNVFPVMAPQGELYLRQDGPSPYGQLAAIVSQQGSEQTLQVQYFGSRHKYLTGKYDLELLTLPRIYMKGVEVKLGQPTTITIPAPGQLNIPSDLQGYGSIYSLEEDGTQRWLHNLPEQSSRTTLALQPGNYKLVYRMKSAHASKFTFVNDFTIRSGATTTVKIFNR</sequence>
<keyword evidence="4" id="KW-1185">Reference proteome</keyword>
<dbReference type="SMART" id="SM00327">
    <property type="entry name" value="VWA"/>
    <property type="match status" value="1"/>
</dbReference>
<feature type="signal peptide" evidence="1">
    <location>
        <begin position="1"/>
        <end position="25"/>
    </location>
</feature>
<dbReference type="AlphaFoldDB" id="A0A5C8KA05"/>
<keyword evidence="1" id="KW-0732">Signal</keyword>
<evidence type="ECO:0000313" key="4">
    <source>
        <dbReference type="Proteomes" id="UP000321926"/>
    </source>
</evidence>
<evidence type="ECO:0000256" key="1">
    <source>
        <dbReference type="SAM" id="SignalP"/>
    </source>
</evidence>
<dbReference type="InterPro" id="IPR036465">
    <property type="entry name" value="vWFA_dom_sf"/>
</dbReference>
<reference evidence="3 4" key="1">
    <citation type="submission" date="2019-08" db="EMBL/GenBank/DDBJ databases">
        <authorList>
            <person name="Shi S."/>
        </authorList>
    </citation>
    <scope>NUCLEOTIDE SEQUENCE [LARGE SCALE GENOMIC DNA]</scope>
    <source>
        <strain evidence="3 4">GY10130</strain>
    </source>
</reference>
<dbReference type="Pfam" id="PF00092">
    <property type="entry name" value="VWA"/>
    <property type="match status" value="1"/>
</dbReference>
<dbReference type="Proteomes" id="UP000321926">
    <property type="component" value="Unassembled WGS sequence"/>
</dbReference>
<dbReference type="Gene3D" id="3.40.50.410">
    <property type="entry name" value="von Willebrand factor, type A domain"/>
    <property type="match status" value="1"/>
</dbReference>
<dbReference type="EMBL" id="VRTY01000016">
    <property type="protein sequence ID" value="TXK49663.1"/>
    <property type="molecule type" value="Genomic_DNA"/>
</dbReference>
<dbReference type="InterPro" id="IPR002035">
    <property type="entry name" value="VWF_A"/>
</dbReference>
<comment type="caution">
    <text evidence="3">The sequence shown here is derived from an EMBL/GenBank/DDBJ whole genome shotgun (WGS) entry which is preliminary data.</text>
</comment>
<protein>
    <submittedName>
        <fullName evidence="3">VWA domain-containing protein</fullName>
    </submittedName>
</protein>
<dbReference type="PROSITE" id="PS50234">
    <property type="entry name" value="VWFA"/>
    <property type="match status" value="1"/>
</dbReference>
<organism evidence="3 4">
    <name type="scientific">Pontibacter qinzhouensis</name>
    <dbReference type="NCBI Taxonomy" id="2603253"/>
    <lineage>
        <taxon>Bacteria</taxon>
        <taxon>Pseudomonadati</taxon>
        <taxon>Bacteroidota</taxon>
        <taxon>Cytophagia</taxon>
        <taxon>Cytophagales</taxon>
        <taxon>Hymenobacteraceae</taxon>
        <taxon>Pontibacter</taxon>
    </lineage>
</organism>